<proteinExistence type="predicted"/>
<comment type="caution">
    <text evidence="1">The sequence shown here is derived from an EMBL/GenBank/DDBJ whole genome shotgun (WGS) entry which is preliminary data.</text>
</comment>
<gene>
    <name evidence="1" type="ORF">Tci_397627</name>
</gene>
<evidence type="ECO:0000313" key="1">
    <source>
        <dbReference type="EMBL" id="GEY25653.1"/>
    </source>
</evidence>
<organism evidence="1">
    <name type="scientific">Tanacetum cinerariifolium</name>
    <name type="common">Dalmatian daisy</name>
    <name type="synonym">Chrysanthemum cinerariifolium</name>
    <dbReference type="NCBI Taxonomy" id="118510"/>
    <lineage>
        <taxon>Eukaryota</taxon>
        <taxon>Viridiplantae</taxon>
        <taxon>Streptophyta</taxon>
        <taxon>Embryophyta</taxon>
        <taxon>Tracheophyta</taxon>
        <taxon>Spermatophyta</taxon>
        <taxon>Magnoliopsida</taxon>
        <taxon>eudicotyledons</taxon>
        <taxon>Gunneridae</taxon>
        <taxon>Pentapetalae</taxon>
        <taxon>asterids</taxon>
        <taxon>campanulids</taxon>
        <taxon>Asterales</taxon>
        <taxon>Asteraceae</taxon>
        <taxon>Asteroideae</taxon>
        <taxon>Anthemideae</taxon>
        <taxon>Anthemidinae</taxon>
        <taxon>Tanacetum</taxon>
    </lineage>
</organism>
<feature type="non-terminal residue" evidence="1">
    <location>
        <position position="1"/>
    </location>
</feature>
<reference evidence="1" key="1">
    <citation type="journal article" date="2019" name="Sci. Rep.">
        <title>Draft genome of Tanacetum cinerariifolium, the natural source of mosquito coil.</title>
        <authorList>
            <person name="Yamashiro T."/>
            <person name="Shiraishi A."/>
            <person name="Satake H."/>
            <person name="Nakayama K."/>
        </authorList>
    </citation>
    <scope>NUCLEOTIDE SEQUENCE</scope>
</reference>
<name>A0A699HQ29_TANCI</name>
<dbReference type="AlphaFoldDB" id="A0A699HQ29"/>
<dbReference type="EMBL" id="BKCJ010163799">
    <property type="protein sequence ID" value="GEY25653.1"/>
    <property type="molecule type" value="Genomic_DNA"/>
</dbReference>
<sequence length="170" mass="19875">NEAIHLLLTKIGDEIYSTVDACKTTHDMWIAIKRLQQGESLNKHDEFRHFAKECRKPKREKDYAYHKEKMFLCKQAEKGFDAEPLEKVQYDAEYNVFANERQHSEQPESINDTYVVETVDSNVIFDSSDKCDNDNQADQNAEECDDERAVLANLITNLNLIRMKEKKIQN</sequence>
<accession>A0A699HQ29</accession>
<protein>
    <submittedName>
        <fullName evidence="1">Uncharacterized protein</fullName>
    </submittedName>
</protein>